<accession>A0A6I3SP76</accession>
<protein>
    <submittedName>
        <fullName evidence="1">Uncharacterized protein</fullName>
    </submittedName>
</protein>
<dbReference type="Proteomes" id="UP000430670">
    <property type="component" value="Unassembled WGS sequence"/>
</dbReference>
<gene>
    <name evidence="1" type="ORF">GJ688_18020</name>
</gene>
<dbReference type="OrthoDB" id="3194831at2"/>
<dbReference type="InterPro" id="IPR036890">
    <property type="entry name" value="HATPase_C_sf"/>
</dbReference>
<evidence type="ECO:0000313" key="2">
    <source>
        <dbReference type="Proteomes" id="UP000430670"/>
    </source>
</evidence>
<reference evidence="1 2" key="1">
    <citation type="submission" date="2019-11" db="EMBL/GenBank/DDBJ databases">
        <title>Whole-genome sequence of a the green, strictly anaerobic photosynthetic bacterium Heliobacillus mobilis DSM 6151.</title>
        <authorList>
            <person name="Kyndt J.A."/>
            <person name="Meyer T.E."/>
        </authorList>
    </citation>
    <scope>NUCLEOTIDE SEQUENCE [LARGE SCALE GENOMIC DNA]</scope>
    <source>
        <strain evidence="1 2">DSM 6151</strain>
    </source>
</reference>
<keyword evidence="2" id="KW-1185">Reference proteome</keyword>
<dbReference type="EMBL" id="WNKU01000038">
    <property type="protein sequence ID" value="MTV50831.1"/>
    <property type="molecule type" value="Genomic_DNA"/>
</dbReference>
<organism evidence="1 2">
    <name type="scientific">Heliobacterium mobile</name>
    <name type="common">Heliobacillus mobilis</name>
    <dbReference type="NCBI Taxonomy" id="28064"/>
    <lineage>
        <taxon>Bacteria</taxon>
        <taxon>Bacillati</taxon>
        <taxon>Bacillota</taxon>
        <taxon>Clostridia</taxon>
        <taxon>Eubacteriales</taxon>
        <taxon>Heliobacteriaceae</taxon>
        <taxon>Heliobacterium</taxon>
    </lineage>
</organism>
<sequence>MDTIYIPDSWNFVKVASMVRQLQNCDKHPSYPINLLLDFSNVKSLRCHHIVPLIAYVKLQRHNGRTVEIQCINMNPEVASYASRIGFFRQLQIPYKENRIFRDSSGKFIEVKDVPKECAEQLGVELNTIFKHQLNDVFGPLRESFGYAVGEILDNVTRHSKTPIDGIIAAQNYKDKVECCLADCGIGIPDALRSRADYACLNVAECLQASLLKNVHSDTDGAGHGLYFASRIVSSAGEIAVYSHDRLLIKSGEDTRIIEAPFWNGTIIMFRVRKNSNLDYNEIFEKTGIPIDIEEEIKRAKIKALW</sequence>
<comment type="caution">
    <text evidence="1">The sequence shown here is derived from an EMBL/GenBank/DDBJ whole genome shotgun (WGS) entry which is preliminary data.</text>
</comment>
<dbReference type="SUPFAM" id="SSF55874">
    <property type="entry name" value="ATPase domain of HSP90 chaperone/DNA topoisomerase II/histidine kinase"/>
    <property type="match status" value="1"/>
</dbReference>
<dbReference type="RefSeq" id="WP_155477912.1">
    <property type="nucleotide sequence ID" value="NZ_WNKU01000038.1"/>
</dbReference>
<evidence type="ECO:0000313" key="1">
    <source>
        <dbReference type="EMBL" id="MTV50831.1"/>
    </source>
</evidence>
<proteinExistence type="predicted"/>
<dbReference type="Gene3D" id="3.30.565.10">
    <property type="entry name" value="Histidine kinase-like ATPase, C-terminal domain"/>
    <property type="match status" value="1"/>
</dbReference>
<dbReference type="AlphaFoldDB" id="A0A6I3SP76"/>
<name>A0A6I3SP76_HELMO</name>